<accession>A0AAP0IWE0</accession>
<comment type="caution">
    <text evidence="5">The sequence shown here is derived from an EMBL/GenBank/DDBJ whole genome shotgun (WGS) entry which is preliminary data.</text>
</comment>
<dbReference type="InterPro" id="IPR055126">
    <property type="entry name" value="EDR4-like_N"/>
</dbReference>
<feature type="compositionally biased region" description="Polar residues" evidence="2">
    <location>
        <begin position="679"/>
        <end position="688"/>
    </location>
</feature>
<dbReference type="Pfam" id="PF11331">
    <property type="entry name" value="Zn_ribbon_12"/>
    <property type="match status" value="1"/>
</dbReference>
<evidence type="ECO:0008006" key="7">
    <source>
        <dbReference type="Google" id="ProtNLM"/>
    </source>
</evidence>
<dbReference type="Proteomes" id="UP001420932">
    <property type="component" value="Unassembled WGS sequence"/>
</dbReference>
<feature type="compositionally biased region" description="Basic and acidic residues" evidence="2">
    <location>
        <begin position="666"/>
        <end position="676"/>
    </location>
</feature>
<dbReference type="PANTHER" id="PTHR31105:SF42">
    <property type="entry name" value="OS02G0258300 PROTEIN"/>
    <property type="match status" value="1"/>
</dbReference>
<feature type="compositionally biased region" description="Basic and acidic residues" evidence="2">
    <location>
        <begin position="49"/>
        <end position="64"/>
    </location>
</feature>
<feature type="region of interest" description="Disordered" evidence="2">
    <location>
        <begin position="45"/>
        <end position="64"/>
    </location>
</feature>
<feature type="compositionally biased region" description="Polar residues" evidence="2">
    <location>
        <begin position="313"/>
        <end position="322"/>
    </location>
</feature>
<sequence length="948" mass="104917">MAEGSKVRLVRCPKCENLLPELPDFPVYQCGGCGAVLQVKNKSVSSDGSLEKSNEEMVRSGSEKFESDREVERLEIRGRRGRGEILNTSDASHRIEDIKGSATDDMSSKTDGTVVEEEENGVSGANYRRPCKAPVENWSNGDNHDVNSGQGDLGRVNLEKEIGEVEPPVGVEVGDGRRTSQQISNWLTRDRAAMGASYRRNPRAVMEGGRFSTSHYSDEGPSNHLRQGPSGYVYVDPMKDLNNLDGLSRVESLEQDRAQLLKKLEELKDQLSRSCDLGDKSKETVPVDGRAVPPDPYGSGRDVWLPERPYASNGASLHPSTASTQVRRPLYFNHSHEPVPLMSRHDMNVHNFYPPMHLENDITGYGDMFGPPMGRAPNPPPLHQYAQQQQHQPRDFYYRQFIDSQTDFAGYPHNTFFHQPACSCVHCFEKRWQAPAQVPQAIFHNGRLPDVPLNPMFFRTENPGSFGPQSHNPGVVNAPPLHHHEPLLPRMRRPSVIDGEMGGFVWGATQRAAVGKRNGRCFRPMAGGAPFVACCNCFESLQLPKKISLSGKNCQKLRCGACSTVISILFDDKKLVVSASTNTKKTPQEVSNGFSEVAEGSVLHPRGRENRISVNSLSDDYDHSGYYFQALDAELLVDQRMNSSESQKMRAALSSSSCVSEDEESPERTVTEREESNSEELNPRSNTTPPLPGSPLRDHFDYSTIQQLASKFGKGNRSKRTEKDDAAVTKSTSRQNSLKDVPVATEMEVSFNEFSNGGMSLDSGEANKEDNRPNLNKGSESFFAGLIKKSFKDFSKSNQSAEDGKSSVSINGHHITERSLKKAEKLAGPVRPGQYWYDYQAGFWGLMGQPCLGIVPPFIEEFNYPLPKDCASGNTSVLVNGRELHQKDLDLLASRGLSTTRDRSYSVEISGKVYDSDTGEELDCLGKLAPTVERVGHGFGMRAPKVNT</sequence>
<dbReference type="AlphaFoldDB" id="A0AAP0IWE0"/>
<organism evidence="5 6">
    <name type="scientific">Stephania yunnanensis</name>
    <dbReference type="NCBI Taxonomy" id="152371"/>
    <lineage>
        <taxon>Eukaryota</taxon>
        <taxon>Viridiplantae</taxon>
        <taxon>Streptophyta</taxon>
        <taxon>Embryophyta</taxon>
        <taxon>Tracheophyta</taxon>
        <taxon>Spermatophyta</taxon>
        <taxon>Magnoliopsida</taxon>
        <taxon>Ranunculales</taxon>
        <taxon>Menispermaceae</taxon>
        <taxon>Menispermoideae</taxon>
        <taxon>Cissampelideae</taxon>
        <taxon>Stephania</taxon>
    </lineage>
</organism>
<feature type="domain" description="Probable zinc-ribbon" evidence="3">
    <location>
        <begin position="526"/>
        <end position="568"/>
    </location>
</feature>
<evidence type="ECO:0000256" key="1">
    <source>
        <dbReference type="SAM" id="Coils"/>
    </source>
</evidence>
<evidence type="ECO:0000256" key="2">
    <source>
        <dbReference type="SAM" id="MobiDB-lite"/>
    </source>
</evidence>
<dbReference type="InterPro" id="IPR040244">
    <property type="entry name" value="EDR4-like"/>
</dbReference>
<evidence type="ECO:0000313" key="6">
    <source>
        <dbReference type="Proteomes" id="UP001420932"/>
    </source>
</evidence>
<dbReference type="InterPro" id="IPR021480">
    <property type="entry name" value="Zinc_ribbon_12"/>
</dbReference>
<feature type="region of interest" description="Disordered" evidence="2">
    <location>
        <begin position="277"/>
        <end position="322"/>
    </location>
</feature>
<name>A0AAP0IWE0_9MAGN</name>
<proteinExistence type="predicted"/>
<dbReference type="PANTHER" id="PTHR31105">
    <property type="entry name" value="EXTRA-LARGE G-PROTEIN-LIKE"/>
    <property type="match status" value="1"/>
</dbReference>
<keyword evidence="6" id="KW-1185">Reference proteome</keyword>
<dbReference type="EMBL" id="JBBNAF010000008">
    <property type="protein sequence ID" value="KAK9121741.1"/>
    <property type="molecule type" value="Genomic_DNA"/>
</dbReference>
<feature type="compositionally biased region" description="Polar residues" evidence="2">
    <location>
        <begin position="729"/>
        <end position="738"/>
    </location>
</feature>
<protein>
    <recommendedName>
        <fullName evidence="7">Zinc-ribbon domain-containing protein</fullName>
    </recommendedName>
</protein>
<feature type="compositionally biased region" description="Polar residues" evidence="2">
    <location>
        <begin position="583"/>
        <end position="594"/>
    </location>
</feature>
<feature type="region of interest" description="Disordered" evidence="2">
    <location>
        <begin position="647"/>
        <end position="775"/>
    </location>
</feature>
<feature type="coiled-coil region" evidence="1">
    <location>
        <begin position="250"/>
        <end position="277"/>
    </location>
</feature>
<feature type="region of interest" description="Disordered" evidence="2">
    <location>
        <begin position="583"/>
        <end position="602"/>
    </location>
</feature>
<dbReference type="GO" id="GO:1900150">
    <property type="term" value="P:regulation of defense response to fungus"/>
    <property type="evidence" value="ECO:0007669"/>
    <property type="project" value="InterPro"/>
</dbReference>
<evidence type="ECO:0000259" key="4">
    <source>
        <dbReference type="Pfam" id="PF22910"/>
    </source>
</evidence>
<feature type="domain" description="Enhanced disease resistance 4-like N-terminal" evidence="4">
    <location>
        <begin position="6"/>
        <end position="38"/>
    </location>
</feature>
<dbReference type="Pfam" id="PF22910">
    <property type="entry name" value="EDR4-like_1st"/>
    <property type="match status" value="1"/>
</dbReference>
<evidence type="ECO:0000259" key="3">
    <source>
        <dbReference type="Pfam" id="PF11331"/>
    </source>
</evidence>
<gene>
    <name evidence="5" type="ORF">Syun_019358</name>
</gene>
<evidence type="ECO:0000313" key="5">
    <source>
        <dbReference type="EMBL" id="KAK9121741.1"/>
    </source>
</evidence>
<feature type="region of interest" description="Disordered" evidence="2">
    <location>
        <begin position="102"/>
        <end position="128"/>
    </location>
</feature>
<keyword evidence="1" id="KW-0175">Coiled coil</keyword>
<reference evidence="5 6" key="1">
    <citation type="submission" date="2024-01" db="EMBL/GenBank/DDBJ databases">
        <title>Genome assemblies of Stephania.</title>
        <authorList>
            <person name="Yang L."/>
        </authorList>
    </citation>
    <scope>NUCLEOTIDE SEQUENCE [LARGE SCALE GENOMIC DNA]</scope>
    <source>
        <strain evidence="5">YNDBR</strain>
        <tissue evidence="5">Leaf</tissue>
    </source>
</reference>